<dbReference type="Proteomes" id="UP000278327">
    <property type="component" value="Unassembled WGS sequence"/>
</dbReference>
<proteinExistence type="predicted"/>
<gene>
    <name evidence="1" type="ORF">DMP10_06645</name>
</gene>
<evidence type="ECO:0000313" key="2">
    <source>
        <dbReference type="Proteomes" id="UP000278327"/>
    </source>
</evidence>
<name>A0A3N0AST5_9ACTN</name>
<protein>
    <submittedName>
        <fullName evidence="1">Uncharacterized protein</fullName>
    </submittedName>
</protein>
<comment type="caution">
    <text evidence="1">The sequence shown here is derived from an EMBL/GenBank/DDBJ whole genome shotgun (WGS) entry which is preliminary data.</text>
</comment>
<evidence type="ECO:0000313" key="1">
    <source>
        <dbReference type="EMBL" id="RNL37937.1"/>
    </source>
</evidence>
<dbReference type="RefSeq" id="WP_117284410.1">
    <property type="nucleotide sequence ID" value="NZ_JAMTCE010000006.1"/>
</dbReference>
<dbReference type="AlphaFoldDB" id="A0A3N0AST5"/>
<accession>A0A3N0AST5</accession>
<sequence length="294" mass="32109">MTDKDPKDMTVSEQLRWAANGEPYNGIDKNIWTYPTGKIRALAEAVTGEWPSDNEIFSIVADKIDAELAQARELSLRRGAELWAKSNGWPDFREGEDFGAWLERCAIPRPRYEDGEVVQFGDGGICWHNTIKALGSDFAGWVANAVRNSGELIAVTEVDIVAVAETNADGRVKRAVCKALGADGLPIVYGETVFLVPGAYSDGLPPDCGELIVTDTRTLSPVVVPRIDPFGEHGLYRVPASSLTHTPPDTLERLRDDIAEWRADCANPGSGWDAKTAEWADRIDAIIRRTGGAE</sequence>
<organism evidence="1 2">
    <name type="scientific">Adlercreutzia equolifaciens subsp. celatus DSM 18785</name>
    <dbReference type="NCBI Taxonomy" id="1121021"/>
    <lineage>
        <taxon>Bacteria</taxon>
        <taxon>Bacillati</taxon>
        <taxon>Actinomycetota</taxon>
        <taxon>Coriobacteriia</taxon>
        <taxon>Eggerthellales</taxon>
        <taxon>Eggerthellaceae</taxon>
        <taxon>Adlercreutzia</taxon>
    </lineage>
</organism>
<keyword evidence="2" id="KW-1185">Reference proteome</keyword>
<dbReference type="EMBL" id="QICA01000009">
    <property type="protein sequence ID" value="RNL37937.1"/>
    <property type="molecule type" value="Genomic_DNA"/>
</dbReference>
<reference evidence="1 2" key="1">
    <citation type="journal article" date="2019" name="Microbiol. Resour. Announc.">
        <title>Draft Genome Sequences of Type Strains of Gordonibacter faecihominis, Paraeggerthella hongkongensis, Parvibacter caecicola,Slackia equolifaciens, Slackia faecicanis, and Slackia isoflavoniconvertens.</title>
        <authorList>
            <person name="Danylec N."/>
            <person name="Stoll D.A."/>
            <person name="Dotsch A."/>
            <person name="Huch M."/>
        </authorList>
    </citation>
    <scope>NUCLEOTIDE SEQUENCE [LARGE SCALE GENOMIC DNA]</scope>
    <source>
        <strain evidence="1 2">DSM 18785</strain>
    </source>
</reference>